<dbReference type="EMBL" id="ASGP02000007">
    <property type="protein sequence ID" value="KAH9497221.1"/>
    <property type="molecule type" value="Genomic_DNA"/>
</dbReference>
<dbReference type="InterPro" id="IPR039121">
    <property type="entry name" value="NUDT19"/>
</dbReference>
<sequence length="234" mass="27257">MDLGLRISAIRETFEEAVLTSKSLDLDLNEWQKKVRSDAGQFIKLCDTLHMVPNVWALYEWSNWLTPISVGHRRFDTIIYVCCFEQKPPVFVDNAEVTTPIWCIHRILEEHRLEQAFLAPPQVYELSRLLRFPMMDQLYRFMRSRQTLGCQRWLPVFFTYNDGALSLLPGDEQYPVVPALVSNGKQVPEIDGSVHDANREAKSQNRMELMGIKCRTICTIDQAVDMYHQLHILQ</sequence>
<keyword evidence="6" id="KW-0460">Magnesium</keyword>
<dbReference type="AlphaFoldDB" id="A0A922KUT7"/>
<evidence type="ECO:0000256" key="2">
    <source>
        <dbReference type="ARBA" id="ARBA00001946"/>
    </source>
</evidence>
<accession>A0A922KUT7</accession>
<gene>
    <name evidence="8" type="primary">NUDT19_3</name>
    <name evidence="8" type="ORF">DERF_013225</name>
</gene>
<evidence type="ECO:0000256" key="7">
    <source>
        <dbReference type="ARBA" id="ARBA00023211"/>
    </source>
</evidence>
<comment type="caution">
    <text evidence="8">The sequence shown here is derived from an EMBL/GenBank/DDBJ whole genome shotgun (WGS) entry which is preliminary data.</text>
</comment>
<dbReference type="GO" id="GO:0016818">
    <property type="term" value="F:hydrolase activity, acting on acid anhydrides, in phosphorus-containing anhydrides"/>
    <property type="evidence" value="ECO:0007669"/>
    <property type="project" value="InterPro"/>
</dbReference>
<evidence type="ECO:0000313" key="9">
    <source>
        <dbReference type="Proteomes" id="UP000790347"/>
    </source>
</evidence>
<proteinExistence type="inferred from homology"/>
<keyword evidence="9" id="KW-1185">Reference proteome</keyword>
<comment type="cofactor">
    <cofactor evidence="2">
        <name>Mg(2+)</name>
        <dbReference type="ChEBI" id="CHEBI:18420"/>
    </cofactor>
</comment>
<dbReference type="PANTHER" id="PTHR12318:SF0">
    <property type="entry name" value="ACYL-COENZYME A DIPHOSPHATASE NUDT19"/>
    <property type="match status" value="1"/>
</dbReference>
<organism evidence="8 9">
    <name type="scientific">Dermatophagoides farinae</name>
    <name type="common">American house dust mite</name>
    <dbReference type="NCBI Taxonomy" id="6954"/>
    <lineage>
        <taxon>Eukaryota</taxon>
        <taxon>Metazoa</taxon>
        <taxon>Ecdysozoa</taxon>
        <taxon>Arthropoda</taxon>
        <taxon>Chelicerata</taxon>
        <taxon>Arachnida</taxon>
        <taxon>Acari</taxon>
        <taxon>Acariformes</taxon>
        <taxon>Sarcoptiformes</taxon>
        <taxon>Astigmata</taxon>
        <taxon>Psoroptidia</taxon>
        <taxon>Analgoidea</taxon>
        <taxon>Pyroglyphidae</taxon>
        <taxon>Dermatophagoidinae</taxon>
        <taxon>Dermatophagoides</taxon>
    </lineage>
</organism>
<keyword evidence="4" id="KW-0479">Metal-binding</keyword>
<evidence type="ECO:0000256" key="1">
    <source>
        <dbReference type="ARBA" id="ARBA00001936"/>
    </source>
</evidence>
<dbReference type="Gene3D" id="3.90.79.10">
    <property type="entry name" value="Nucleoside Triphosphate Pyrophosphohydrolase"/>
    <property type="match status" value="1"/>
</dbReference>
<keyword evidence="7" id="KW-0464">Manganese</keyword>
<reference evidence="8" key="1">
    <citation type="submission" date="2013-05" db="EMBL/GenBank/DDBJ databases">
        <authorList>
            <person name="Yim A.K.Y."/>
            <person name="Chan T.F."/>
            <person name="Ji K.M."/>
            <person name="Liu X.Y."/>
            <person name="Zhou J.W."/>
            <person name="Li R.Q."/>
            <person name="Yang K.Y."/>
            <person name="Li J."/>
            <person name="Li M."/>
            <person name="Law P.T.W."/>
            <person name="Wu Y.L."/>
            <person name="Cai Z.L."/>
            <person name="Qin H."/>
            <person name="Bao Y."/>
            <person name="Leung R.K.K."/>
            <person name="Ng P.K.S."/>
            <person name="Zou J."/>
            <person name="Zhong X.J."/>
            <person name="Ran P.X."/>
            <person name="Zhong N.S."/>
            <person name="Liu Z.G."/>
            <person name="Tsui S.K.W."/>
        </authorList>
    </citation>
    <scope>NUCLEOTIDE SEQUENCE</scope>
    <source>
        <strain evidence="8">Derf</strain>
        <tissue evidence="8">Whole organism</tissue>
    </source>
</reference>
<comment type="similarity">
    <text evidence="3">Belongs to the Nudix hydrolase family.</text>
</comment>
<evidence type="ECO:0000256" key="5">
    <source>
        <dbReference type="ARBA" id="ARBA00022801"/>
    </source>
</evidence>
<evidence type="ECO:0000256" key="3">
    <source>
        <dbReference type="ARBA" id="ARBA00005582"/>
    </source>
</evidence>
<evidence type="ECO:0000313" key="8">
    <source>
        <dbReference type="EMBL" id="KAH9497221.1"/>
    </source>
</evidence>
<evidence type="ECO:0000256" key="4">
    <source>
        <dbReference type="ARBA" id="ARBA00022723"/>
    </source>
</evidence>
<dbReference type="GO" id="GO:0005739">
    <property type="term" value="C:mitochondrion"/>
    <property type="evidence" value="ECO:0007669"/>
    <property type="project" value="TreeGrafter"/>
</dbReference>
<name>A0A922KUT7_DERFA</name>
<evidence type="ECO:0000256" key="6">
    <source>
        <dbReference type="ARBA" id="ARBA00022842"/>
    </source>
</evidence>
<comment type="cofactor">
    <cofactor evidence="1">
        <name>Mn(2+)</name>
        <dbReference type="ChEBI" id="CHEBI:29035"/>
    </cofactor>
</comment>
<reference evidence="8" key="2">
    <citation type="journal article" date="2022" name="Res Sq">
        <title>Comparative Genomics Reveals Insights into the Divergent Evolution of Astigmatic Mites and Household Pest Adaptations.</title>
        <authorList>
            <person name="Xiong Q."/>
            <person name="Wan A.T.-Y."/>
            <person name="Liu X.-Y."/>
            <person name="Fung C.S.-H."/>
            <person name="Xiao X."/>
            <person name="Malainual N."/>
            <person name="Hou J."/>
            <person name="Wang L."/>
            <person name="Wang M."/>
            <person name="Yang K."/>
            <person name="Cui Y."/>
            <person name="Leung E."/>
            <person name="Nong W."/>
            <person name="Shin S.-K."/>
            <person name="Au S."/>
            <person name="Jeong K.Y."/>
            <person name="Chew F.T."/>
            <person name="Hui J."/>
            <person name="Leung T.F."/>
            <person name="Tungtrongchitr A."/>
            <person name="Zhong N."/>
            <person name="Liu Z."/>
            <person name="Tsui S."/>
        </authorList>
    </citation>
    <scope>NUCLEOTIDE SEQUENCE</scope>
    <source>
        <strain evidence="8">Derf</strain>
        <tissue evidence="8">Whole organism</tissue>
    </source>
</reference>
<dbReference type="PANTHER" id="PTHR12318">
    <property type="entry name" value="TESTOSTERONE-REGULATED PROTEIN RP2"/>
    <property type="match status" value="1"/>
</dbReference>
<dbReference type="GO" id="GO:0046872">
    <property type="term" value="F:metal ion binding"/>
    <property type="evidence" value="ECO:0007669"/>
    <property type="project" value="UniProtKB-KW"/>
</dbReference>
<protein>
    <submittedName>
        <fullName evidence="8">Nucleoside diphosphate-linked moiety X motif 19, mitochondrial</fullName>
    </submittedName>
</protein>
<keyword evidence="5" id="KW-0378">Hydrolase</keyword>
<dbReference type="Proteomes" id="UP000790347">
    <property type="component" value="Unassembled WGS sequence"/>
</dbReference>